<protein>
    <recommendedName>
        <fullName evidence="4">MotA/TolQ/ExbB proton channel domain-containing protein</fullName>
    </recommendedName>
</protein>
<keyword evidence="1" id="KW-1133">Transmembrane helix</keyword>
<evidence type="ECO:0000256" key="1">
    <source>
        <dbReference type="SAM" id="Phobius"/>
    </source>
</evidence>
<feature type="transmembrane region" description="Helical" evidence="1">
    <location>
        <begin position="157"/>
        <end position="182"/>
    </location>
</feature>
<keyword evidence="3" id="KW-1185">Reference proteome</keyword>
<comment type="caution">
    <text evidence="2">The sequence shown here is derived from an EMBL/GenBank/DDBJ whole genome shotgun (WGS) entry which is preliminary data.</text>
</comment>
<dbReference type="Proteomes" id="UP000733744">
    <property type="component" value="Unassembled WGS sequence"/>
</dbReference>
<proteinExistence type="predicted"/>
<reference evidence="2 3" key="1">
    <citation type="journal article" date="2019" name="Antonie Van Leeuwenhoek">
        <title>Description of 'Ca. Methylobacter oryzae' KRF1, a novel species from the environmentally important Methylobacter clade 2.</title>
        <authorList>
            <person name="Khatri K."/>
            <person name="Mohite J.A."/>
            <person name="Pandit P.S."/>
            <person name="Bahulikar R."/>
            <person name="Rahalkar M.C."/>
        </authorList>
    </citation>
    <scope>NUCLEOTIDE SEQUENCE [LARGE SCALE GENOMIC DNA]</scope>
    <source>
        <strain evidence="2 3">KRF1</strain>
    </source>
</reference>
<name>A0ABY3CAG3_9GAMM</name>
<sequence>MITKKLELNSNIECAVKMSRYFYSCLLTLSILAVFIVMVPTVNAEETSPAPKTATAISENTLSKNNHWIAPSEWMLYSVPIVVFLGTIIGITNVRKALPETWSLADALSEEVAIKPATKTTTTHDANGNLVTIVEDVLDKDDKPVLLPEMRASSSRVIALMGMIAIMFMYIGFGIFALYSFGAAGELSDELKGVVSYLVSGMTLFAPYAVNKFASQFEGLTGAK</sequence>
<evidence type="ECO:0000313" key="3">
    <source>
        <dbReference type="Proteomes" id="UP000733744"/>
    </source>
</evidence>
<dbReference type="EMBL" id="RYFG02000092">
    <property type="protein sequence ID" value="TRW95145.1"/>
    <property type="molecule type" value="Genomic_DNA"/>
</dbReference>
<feature type="transmembrane region" description="Helical" evidence="1">
    <location>
        <begin position="21"/>
        <end position="42"/>
    </location>
</feature>
<feature type="transmembrane region" description="Helical" evidence="1">
    <location>
        <begin position="74"/>
        <end position="94"/>
    </location>
</feature>
<dbReference type="RefSeq" id="WP_127029717.1">
    <property type="nucleotide sequence ID" value="NZ_RYFG02000092.1"/>
</dbReference>
<accession>A0ABY3CAG3</accession>
<organism evidence="2 3">
    <name type="scientific">Candidatus Methylobacter oryzae</name>
    <dbReference type="NCBI Taxonomy" id="2497749"/>
    <lineage>
        <taxon>Bacteria</taxon>
        <taxon>Pseudomonadati</taxon>
        <taxon>Pseudomonadota</taxon>
        <taxon>Gammaproteobacteria</taxon>
        <taxon>Methylococcales</taxon>
        <taxon>Methylococcaceae</taxon>
        <taxon>Methylobacter</taxon>
    </lineage>
</organism>
<feature type="transmembrane region" description="Helical" evidence="1">
    <location>
        <begin position="194"/>
        <end position="210"/>
    </location>
</feature>
<evidence type="ECO:0000313" key="2">
    <source>
        <dbReference type="EMBL" id="TRW95145.1"/>
    </source>
</evidence>
<gene>
    <name evidence="2" type="ORF">EKO24_010520</name>
</gene>
<keyword evidence="1" id="KW-0472">Membrane</keyword>
<evidence type="ECO:0008006" key="4">
    <source>
        <dbReference type="Google" id="ProtNLM"/>
    </source>
</evidence>
<keyword evidence="1" id="KW-0812">Transmembrane</keyword>